<name>A0A2U3DU07_PURLI</name>
<dbReference type="PANTHER" id="PTHR14614">
    <property type="entry name" value="HEPATOCELLULAR CARCINOMA-ASSOCIATED ANTIGEN"/>
    <property type="match status" value="1"/>
</dbReference>
<proteinExistence type="predicted"/>
<dbReference type="AlphaFoldDB" id="A0A2U3DU07"/>
<dbReference type="CDD" id="cd02440">
    <property type="entry name" value="AdoMet_MTases"/>
    <property type="match status" value="1"/>
</dbReference>
<dbReference type="GO" id="GO:0005737">
    <property type="term" value="C:cytoplasm"/>
    <property type="evidence" value="ECO:0007669"/>
    <property type="project" value="TreeGrafter"/>
</dbReference>
<sequence length="469" mass="52058">MVQHHAPAPVNMAHPWKHHVDRFCRQYLQLEPSLDFPPAEYLKLDTVQELIYERLFADDALLYAPPDRYRLRTLKQLIARIEASIDDWDEHAVSDNLMSLLPVLLSAPLPSEAASVQQKHYVTYSLSLLDRGLGESDEAPSITLLENRSLISAGGTTGLRTWEAALHLGQYLCQNPSVVAGKRILELGAGTGYLSVMCAKYLACRHIVASDGSDDVINNLPDNLFLNSLQDSPLVTPMDVKWGHALVGTEDQQWNEGQSIDVVLGADITYDRSNHPALVGTILDLFELHPDVEVYIGATQRNEQTSQVFLDTCKRSGLTVDDLEYPVMSTKRQQGPFYNDRDPIHIYRSSNRPAYGLDATNVASQGLVASRVKRWRPCNRAPLPDVMSGGGVTLEAPCRQDAASTDVNPVPSGRRVMGANKALRWTSIAADYWWPEHRRVRGPGTSQRVNKLVPARRDVASLWGAGEHG</sequence>
<evidence type="ECO:0000313" key="2">
    <source>
        <dbReference type="Proteomes" id="UP000245956"/>
    </source>
</evidence>
<dbReference type="Gene3D" id="3.40.50.150">
    <property type="entry name" value="Vaccinia Virus protein VP39"/>
    <property type="match status" value="1"/>
</dbReference>
<comment type="caution">
    <text evidence="1">The sequence shown here is derived from an EMBL/GenBank/DDBJ whole genome shotgun (WGS) entry which is preliminary data.</text>
</comment>
<dbReference type="PANTHER" id="PTHR14614:SF130">
    <property type="entry name" value="PROTEIN-LYSINE N-METHYLTRANSFERASE EEF2KMT"/>
    <property type="match status" value="1"/>
</dbReference>
<dbReference type="GO" id="GO:0008757">
    <property type="term" value="F:S-adenosylmethionine-dependent methyltransferase activity"/>
    <property type="evidence" value="ECO:0007669"/>
    <property type="project" value="UniProtKB-ARBA"/>
</dbReference>
<dbReference type="EMBL" id="LCWV01000030">
    <property type="protein sequence ID" value="PWI65737.1"/>
    <property type="molecule type" value="Genomic_DNA"/>
</dbReference>
<evidence type="ECO:0008006" key="3">
    <source>
        <dbReference type="Google" id="ProtNLM"/>
    </source>
</evidence>
<organism evidence="1 2">
    <name type="scientific">Purpureocillium lilacinum</name>
    <name type="common">Paecilomyces lilacinus</name>
    <dbReference type="NCBI Taxonomy" id="33203"/>
    <lineage>
        <taxon>Eukaryota</taxon>
        <taxon>Fungi</taxon>
        <taxon>Dikarya</taxon>
        <taxon>Ascomycota</taxon>
        <taxon>Pezizomycotina</taxon>
        <taxon>Sordariomycetes</taxon>
        <taxon>Hypocreomycetidae</taxon>
        <taxon>Hypocreales</taxon>
        <taxon>Ophiocordycipitaceae</taxon>
        <taxon>Purpureocillium</taxon>
    </lineage>
</organism>
<accession>A0A2U3DU07</accession>
<dbReference type="SUPFAM" id="SSF53335">
    <property type="entry name" value="S-adenosyl-L-methionine-dependent methyltransferases"/>
    <property type="match status" value="1"/>
</dbReference>
<dbReference type="InterPro" id="IPR029063">
    <property type="entry name" value="SAM-dependent_MTases_sf"/>
</dbReference>
<dbReference type="Pfam" id="PF10294">
    <property type="entry name" value="Methyltransf_16"/>
    <property type="match status" value="1"/>
</dbReference>
<gene>
    <name evidence="1" type="ORF">PCL_06708</name>
</gene>
<evidence type="ECO:0000313" key="1">
    <source>
        <dbReference type="EMBL" id="PWI65737.1"/>
    </source>
</evidence>
<reference evidence="1 2" key="1">
    <citation type="journal article" date="2016" name="Front. Microbiol.">
        <title>Genome and transcriptome sequences reveal the specific parasitism of the nematophagous Purpureocillium lilacinum 36-1.</title>
        <authorList>
            <person name="Xie J."/>
            <person name="Li S."/>
            <person name="Mo C."/>
            <person name="Xiao X."/>
            <person name="Peng D."/>
            <person name="Wang G."/>
            <person name="Xiao Y."/>
        </authorList>
    </citation>
    <scope>NUCLEOTIDE SEQUENCE [LARGE SCALE GENOMIC DNA]</scope>
    <source>
        <strain evidence="1 2">36-1</strain>
    </source>
</reference>
<dbReference type="Proteomes" id="UP000245956">
    <property type="component" value="Unassembled WGS sequence"/>
</dbReference>
<protein>
    <recommendedName>
        <fullName evidence="3">FAM86A protein</fullName>
    </recommendedName>
</protein>
<dbReference type="InterPro" id="IPR019410">
    <property type="entry name" value="Methyltransf_16"/>
</dbReference>